<feature type="compositionally biased region" description="Low complexity" evidence="1">
    <location>
        <begin position="422"/>
        <end position="432"/>
    </location>
</feature>
<feature type="compositionally biased region" description="Polar residues" evidence="1">
    <location>
        <begin position="334"/>
        <end position="353"/>
    </location>
</feature>
<feature type="compositionally biased region" description="Low complexity" evidence="1">
    <location>
        <begin position="612"/>
        <end position="628"/>
    </location>
</feature>
<accession>A0ABR3FDT6</accession>
<evidence type="ECO:0000256" key="1">
    <source>
        <dbReference type="SAM" id="MobiDB-lite"/>
    </source>
</evidence>
<feature type="compositionally biased region" description="Polar residues" evidence="1">
    <location>
        <begin position="1"/>
        <end position="15"/>
    </location>
</feature>
<feature type="region of interest" description="Disordered" evidence="1">
    <location>
        <begin position="1"/>
        <end position="122"/>
    </location>
</feature>
<organism evidence="2 3">
    <name type="scientific">Marasmius crinis-equi</name>
    <dbReference type="NCBI Taxonomy" id="585013"/>
    <lineage>
        <taxon>Eukaryota</taxon>
        <taxon>Fungi</taxon>
        <taxon>Dikarya</taxon>
        <taxon>Basidiomycota</taxon>
        <taxon>Agaricomycotina</taxon>
        <taxon>Agaricomycetes</taxon>
        <taxon>Agaricomycetidae</taxon>
        <taxon>Agaricales</taxon>
        <taxon>Marasmiineae</taxon>
        <taxon>Marasmiaceae</taxon>
        <taxon>Marasmius</taxon>
    </lineage>
</organism>
<evidence type="ECO:0000313" key="2">
    <source>
        <dbReference type="EMBL" id="KAL0573309.1"/>
    </source>
</evidence>
<evidence type="ECO:0000313" key="3">
    <source>
        <dbReference type="Proteomes" id="UP001465976"/>
    </source>
</evidence>
<dbReference type="EMBL" id="JBAHYK010000518">
    <property type="protein sequence ID" value="KAL0573309.1"/>
    <property type="molecule type" value="Genomic_DNA"/>
</dbReference>
<dbReference type="Proteomes" id="UP001465976">
    <property type="component" value="Unassembled WGS sequence"/>
</dbReference>
<name>A0ABR3FDT6_9AGAR</name>
<feature type="compositionally biased region" description="Low complexity" evidence="1">
    <location>
        <begin position="478"/>
        <end position="525"/>
    </location>
</feature>
<protein>
    <submittedName>
        <fullName evidence="2">SUN domain-containing protein 3</fullName>
    </submittedName>
</protein>
<feature type="region of interest" description="Disordered" evidence="1">
    <location>
        <begin position="325"/>
        <end position="353"/>
    </location>
</feature>
<feature type="compositionally biased region" description="Acidic residues" evidence="1">
    <location>
        <begin position="457"/>
        <end position="477"/>
    </location>
</feature>
<gene>
    <name evidence="2" type="primary">SUN3_2</name>
    <name evidence="2" type="ORF">V5O48_008650</name>
</gene>
<reference evidence="2 3" key="1">
    <citation type="submission" date="2024-02" db="EMBL/GenBank/DDBJ databases">
        <title>A draft genome for the cacao thread blight pathogen Marasmius crinis-equi.</title>
        <authorList>
            <person name="Cohen S.P."/>
            <person name="Baruah I.K."/>
            <person name="Amoako-Attah I."/>
            <person name="Bukari Y."/>
            <person name="Meinhardt L.W."/>
            <person name="Bailey B.A."/>
        </authorList>
    </citation>
    <scope>NUCLEOTIDE SEQUENCE [LARGE SCALE GENOMIC DNA]</scope>
    <source>
        <strain evidence="2 3">GH-76</strain>
    </source>
</reference>
<feature type="compositionally biased region" description="Low complexity" evidence="1">
    <location>
        <begin position="165"/>
        <end position="191"/>
    </location>
</feature>
<feature type="compositionally biased region" description="Low complexity" evidence="1">
    <location>
        <begin position="532"/>
        <end position="603"/>
    </location>
</feature>
<feature type="region of interest" description="Disordered" evidence="1">
    <location>
        <begin position="251"/>
        <end position="286"/>
    </location>
</feature>
<keyword evidence="3" id="KW-1185">Reference proteome</keyword>
<feature type="compositionally biased region" description="Low complexity" evidence="1">
    <location>
        <begin position="199"/>
        <end position="213"/>
    </location>
</feature>
<feature type="compositionally biased region" description="Basic and acidic residues" evidence="1">
    <location>
        <begin position="839"/>
        <end position="854"/>
    </location>
</feature>
<sequence length="1325" mass="143183">MQTRRGTILNANPVTQPRRRGPIRANVDRPLANQQANGIQLGKRRRSSSEEKKFETRKRLRDSAPRNELKRKRSLSDSENGTNSGPKRRKLSGSLETDTATLLPSSSPPLTTAPSVIRTENPDAFPSHRFSFIPPPRDEVILNTNAPEQHVVNAIREVPTENEGALNPNSLNASSPSAAPSTPAIPENAPEPSLPPLPSISSITSPSPRATSSTDQPLPPFSSTPTRRYASAGLAIPRELALSLPSAIIVSTSSATTDTTTLPAAMPESLRMPSSNPPIALPGGDAPLESIGEAVLARLGESLAPVPQDADMAFQPITGADFDSEVAHRPACTPPSSRTNFLDATGPFTSSPEPFTTAEAVVMSALAQGVPPSPITPAANQEMGLGPLAESLAATEAVVTSTALSVPPSPLTVAVDQEMELEPPASSSEPFPATETVATSPLAQGVPPCPVTAVVDQEMEYDGESESSDQEDSDTDTNDSSSGSSLESGDQRRSASGSVDGESSSESDSNGSSSSDDESSSSGSDTMEASKTAPAPHSPAPSQHTARSILRSRSRSFSSSSGFNSESVASGSRSASHSPARSEHAGSSSSSSSSSESGTSTSSGDEEDFNENTRTSSRSTSNLSSSPSDFDMEEVKPATDSAPAKHRSVNHGDSPSLASSDDDMSCDNKPNPKSPCARTRSVSHTSSSASSTSSSDQDMGSETSSTGSSSSSSSLQPSDVNMDAPAEPRLVFITSSSDSSNDDMSCDGVFTAPSNHSNPPKPVHPPSDILNDSGNLVGWNDYSMDEDRPSPHQPSPHSNGRETRPEPSRPSKVLPLYMDDSEVPMDEDQPPPHLSNPSSDRETRPEPSRRSSDRRPRRPKHQAARCDTATDKEEPPKRSKGKQPQRHQTASDQTRAYQKHKENEDAWPGEEEEAQKPRMPTAGGSSRKEGSGAGSKEEFEEMVFELLSEVRSKSKQAEILTALKEKDADLYAIIGLLATHLGFTPESLKSTIASSSPQRPGSKAANIYDDEGFRRVKHRLQAHLNLARLVRGVARRLLQPDGAPLTSLTHDQRVDWQRHGTGGPTIKHFVLDLASRHTWKDNVWNQRATQVFARHFVGLEGFEKYKVFDVVKAFKTHLRALRESFLQQSPISDHKQVHMKERRDMRRRSHRDRRIGSIRLFADRCPEMQAYVGIAKDFTIGMMSGEETDRERSKGKGPSACKSCIALCQRWRAPGLTPLMQDLDALHIASRYLGNGKYSRGQFPTIRLRTSNKPDLEYEDAPIGLPENWYDRAFLDELPGRREALKMKPPVSLRLPDAVLRIARRFRHVQHRTDLPLDPKEVSLD</sequence>
<feature type="region of interest" description="Disordered" evidence="1">
    <location>
        <begin position="414"/>
        <end position="936"/>
    </location>
</feature>
<feature type="compositionally biased region" description="Low complexity" evidence="1">
    <location>
        <begin position="679"/>
        <end position="714"/>
    </location>
</feature>
<feature type="compositionally biased region" description="Polar residues" evidence="1">
    <location>
        <begin position="886"/>
        <end position="896"/>
    </location>
</feature>
<feature type="compositionally biased region" description="Low complexity" evidence="1">
    <location>
        <begin position="251"/>
        <end position="261"/>
    </location>
</feature>
<proteinExistence type="predicted"/>
<feature type="compositionally biased region" description="Acidic residues" evidence="1">
    <location>
        <begin position="819"/>
        <end position="829"/>
    </location>
</feature>
<feature type="compositionally biased region" description="Basic and acidic residues" evidence="1">
    <location>
        <begin position="868"/>
        <end position="877"/>
    </location>
</feature>
<feature type="region of interest" description="Disordered" evidence="1">
    <location>
        <begin position="162"/>
        <end position="230"/>
    </location>
</feature>
<feature type="compositionally biased region" description="Low complexity" evidence="1">
    <location>
        <begin position="99"/>
        <end position="115"/>
    </location>
</feature>
<feature type="compositionally biased region" description="Basic and acidic residues" evidence="1">
    <location>
        <begin position="799"/>
        <end position="809"/>
    </location>
</feature>
<comment type="caution">
    <text evidence="2">The sequence shown here is derived from an EMBL/GenBank/DDBJ whole genome shotgun (WGS) entry which is preliminary data.</text>
</comment>